<dbReference type="InterPro" id="IPR038883">
    <property type="entry name" value="AN11006-like"/>
</dbReference>
<comment type="caution">
    <text evidence="2">The sequence shown here is derived from an EMBL/GenBank/DDBJ whole genome shotgun (WGS) entry which is preliminary data.</text>
</comment>
<organism evidence="2 3">
    <name type="scientific">Oleoguttula mirabilis</name>
    <dbReference type="NCBI Taxonomy" id="1507867"/>
    <lineage>
        <taxon>Eukaryota</taxon>
        <taxon>Fungi</taxon>
        <taxon>Dikarya</taxon>
        <taxon>Ascomycota</taxon>
        <taxon>Pezizomycotina</taxon>
        <taxon>Dothideomycetes</taxon>
        <taxon>Dothideomycetidae</taxon>
        <taxon>Mycosphaerellales</taxon>
        <taxon>Teratosphaeriaceae</taxon>
        <taxon>Oleoguttula</taxon>
    </lineage>
</organism>
<feature type="compositionally biased region" description="Low complexity" evidence="1">
    <location>
        <begin position="10"/>
        <end position="24"/>
    </location>
</feature>
<dbReference type="PANTHER" id="PTHR42085">
    <property type="entry name" value="F-BOX DOMAIN-CONTAINING PROTEIN"/>
    <property type="match status" value="1"/>
</dbReference>
<sequence>MAPTKERAKASTTKTSSTARNTKTAFIKKPTKVTKRSKTRTTGKQGNDLFMILPAELRNEIYGYVLAEDKVVLIGTIKGLCKHQDYPTANEREGKKSLELWREPGMLQMSKAVRAEASAMYYRANKFVARAKLVDFDRLGSWLKQLTKRCGPKLFQTFTVSVLSASWAQLHHAKALAKVFYRMKLQVEPGVSVRTRSPYEYHGAGHGRSLALLYRFGQFRIQSPINAALALGQQAAEEGWGRGKLDRKLKLWLDDAYKPNYIRKALRKAGNDYWGEIAAEAAEDARRERWYACMRPKKASHKVVLRKALPTRDDAAGKGQARRDIVKVEEVDDAN</sequence>
<feature type="compositionally biased region" description="Basic and acidic residues" evidence="1">
    <location>
        <begin position="312"/>
        <end position="329"/>
    </location>
</feature>
<proteinExistence type="predicted"/>
<keyword evidence="3" id="KW-1185">Reference proteome</keyword>
<dbReference type="PANTHER" id="PTHR42085:SF1">
    <property type="entry name" value="F-BOX DOMAIN-CONTAINING PROTEIN"/>
    <property type="match status" value="1"/>
</dbReference>
<accession>A0AAV9JRB6</accession>
<evidence type="ECO:0000313" key="3">
    <source>
        <dbReference type="Proteomes" id="UP001324427"/>
    </source>
</evidence>
<gene>
    <name evidence="2" type="ORF">LTR36_000491</name>
</gene>
<protein>
    <submittedName>
        <fullName evidence="2">Uncharacterized protein</fullName>
    </submittedName>
</protein>
<dbReference type="Proteomes" id="UP001324427">
    <property type="component" value="Unassembled WGS sequence"/>
</dbReference>
<name>A0AAV9JRB6_9PEZI</name>
<evidence type="ECO:0000256" key="1">
    <source>
        <dbReference type="SAM" id="MobiDB-lite"/>
    </source>
</evidence>
<evidence type="ECO:0000313" key="2">
    <source>
        <dbReference type="EMBL" id="KAK4547534.1"/>
    </source>
</evidence>
<dbReference type="AlphaFoldDB" id="A0AAV9JRB6"/>
<feature type="region of interest" description="Disordered" evidence="1">
    <location>
        <begin position="1"/>
        <end position="24"/>
    </location>
</feature>
<reference evidence="2 3" key="1">
    <citation type="submission" date="2021-11" db="EMBL/GenBank/DDBJ databases">
        <title>Black yeast isolated from Biological Soil Crust.</title>
        <authorList>
            <person name="Kurbessoian T."/>
        </authorList>
    </citation>
    <scope>NUCLEOTIDE SEQUENCE [LARGE SCALE GENOMIC DNA]</scope>
    <source>
        <strain evidence="2 3">CCFEE 5522</strain>
    </source>
</reference>
<dbReference type="EMBL" id="JAVFHQ010000010">
    <property type="protein sequence ID" value="KAK4547534.1"/>
    <property type="molecule type" value="Genomic_DNA"/>
</dbReference>
<feature type="region of interest" description="Disordered" evidence="1">
    <location>
        <begin position="312"/>
        <end position="335"/>
    </location>
</feature>